<dbReference type="AlphaFoldDB" id="A0AAF0V9E2"/>
<evidence type="ECO:0000313" key="1">
    <source>
        <dbReference type="EMBL" id="WMV59173.1"/>
    </source>
</evidence>
<keyword evidence="2" id="KW-1185">Reference proteome</keyword>
<accession>A0AAF0V9E2</accession>
<name>A0AAF0V9E2_SOLVR</name>
<organism evidence="1 2">
    <name type="scientific">Solanum verrucosum</name>
    <dbReference type="NCBI Taxonomy" id="315347"/>
    <lineage>
        <taxon>Eukaryota</taxon>
        <taxon>Viridiplantae</taxon>
        <taxon>Streptophyta</taxon>
        <taxon>Embryophyta</taxon>
        <taxon>Tracheophyta</taxon>
        <taxon>Spermatophyta</taxon>
        <taxon>Magnoliopsida</taxon>
        <taxon>eudicotyledons</taxon>
        <taxon>Gunneridae</taxon>
        <taxon>Pentapetalae</taxon>
        <taxon>asterids</taxon>
        <taxon>lamiids</taxon>
        <taxon>Solanales</taxon>
        <taxon>Solanaceae</taxon>
        <taxon>Solanoideae</taxon>
        <taxon>Solaneae</taxon>
        <taxon>Solanum</taxon>
    </lineage>
</organism>
<proteinExistence type="predicted"/>
<dbReference type="EMBL" id="CP133623">
    <property type="protein sequence ID" value="WMV59173.1"/>
    <property type="molecule type" value="Genomic_DNA"/>
</dbReference>
<dbReference type="PANTHER" id="PTHR11439">
    <property type="entry name" value="GAG-POL-RELATED RETROTRANSPOSON"/>
    <property type="match status" value="1"/>
</dbReference>
<dbReference type="InterPro" id="IPR043502">
    <property type="entry name" value="DNA/RNA_pol_sf"/>
</dbReference>
<protein>
    <submittedName>
        <fullName evidence="1">Uncharacterized protein</fullName>
    </submittedName>
</protein>
<dbReference type="Proteomes" id="UP001234989">
    <property type="component" value="Chromosome 12"/>
</dbReference>
<dbReference type="SUPFAM" id="SSF56672">
    <property type="entry name" value="DNA/RNA polymerases"/>
    <property type="match status" value="1"/>
</dbReference>
<sequence length="367" mass="41866">MHAQFVPHRRTTQRQITPRLWNQSQPPVPSTCPISINRRPPMTHVYRRRPPSSSALPPPSFSLPTTYGLIVNIPSIEQRTVELTSIGVDHPYHLLYHLHFSVYLPLSESIVNIPPIEQRTVSPMSMFETLLVDDGAPKTNGKEYRSLLGKLQYLSFTRHDITYSVKKLTQFNTSPFVLHWKAVKRILRYVKETFQYGIRISQQKSTTLCAYADADWAGTTALCAYADVDGLKKQTTISRSKVESEYMSMASNVSKIVWIVGLYKELGEELKVSVDLFCESKAALQIAGNPTYHERTKHIEIDCHFIRENIWKGLIKPLLLGIHEQQADIMTKGLFRSQYEYLVSKFGVLDVFIPTNLRVSNEVGVVT</sequence>
<dbReference type="PANTHER" id="PTHR11439:SF499">
    <property type="entry name" value="PPC DOMAIN-CONTAINING PROTEIN"/>
    <property type="match status" value="1"/>
</dbReference>
<evidence type="ECO:0000313" key="2">
    <source>
        <dbReference type="Proteomes" id="UP001234989"/>
    </source>
</evidence>
<dbReference type="CDD" id="cd09272">
    <property type="entry name" value="RNase_HI_RT_Ty1"/>
    <property type="match status" value="1"/>
</dbReference>
<gene>
    <name evidence="1" type="ORF">MTR67_052558</name>
</gene>
<reference evidence="1" key="1">
    <citation type="submission" date="2023-08" db="EMBL/GenBank/DDBJ databases">
        <title>A de novo genome assembly of Solanum verrucosum Schlechtendal, a Mexican diploid species geographically isolated from the other diploid A-genome species in potato relatives.</title>
        <authorList>
            <person name="Hosaka K."/>
        </authorList>
    </citation>
    <scope>NUCLEOTIDE SEQUENCE</scope>
    <source>
        <tissue evidence="1">Young leaves</tissue>
    </source>
</reference>